<reference evidence="2 3" key="1">
    <citation type="submission" date="2023-02" db="EMBL/GenBank/DDBJ databases">
        <title>Description and genomic characterization of Microbulbifer bruguierae sp. nov., isolated from the sediment of mangrove plant Bruguiera sexangula.</title>
        <authorList>
            <person name="Long M."/>
        </authorList>
    </citation>
    <scope>NUCLEOTIDE SEQUENCE [LARGE SCALE GENOMIC DNA]</scope>
    <source>
        <strain evidence="2 3">H12</strain>
    </source>
</reference>
<feature type="transmembrane region" description="Helical" evidence="1">
    <location>
        <begin position="69"/>
        <end position="89"/>
    </location>
</feature>
<sequence>MLAVLILWGISLISTGLAMDELKKNQPKEYVFLGGEKSLFWPPAILDVVGYFLAFEYRHIWGFLRKRKLFLLASLCNWLAVGYFVAYLLGRF</sequence>
<keyword evidence="1" id="KW-1133">Transmembrane helix</keyword>
<proteinExistence type="predicted"/>
<gene>
    <name evidence="2" type="ORF">PVT68_14760</name>
</gene>
<dbReference type="Proteomes" id="UP001236500">
    <property type="component" value="Chromosome"/>
</dbReference>
<keyword evidence="3" id="KW-1185">Reference proteome</keyword>
<evidence type="ECO:0000313" key="3">
    <source>
        <dbReference type="Proteomes" id="UP001236500"/>
    </source>
</evidence>
<dbReference type="RefSeq" id="WP_280319311.1">
    <property type="nucleotide sequence ID" value="NZ_CP118605.1"/>
</dbReference>
<organism evidence="2 3">
    <name type="scientific">Microbulbifer bruguierae</name>
    <dbReference type="NCBI Taxonomy" id="3029061"/>
    <lineage>
        <taxon>Bacteria</taxon>
        <taxon>Pseudomonadati</taxon>
        <taxon>Pseudomonadota</taxon>
        <taxon>Gammaproteobacteria</taxon>
        <taxon>Cellvibrionales</taxon>
        <taxon>Microbulbiferaceae</taxon>
        <taxon>Microbulbifer</taxon>
    </lineage>
</organism>
<keyword evidence="1" id="KW-0472">Membrane</keyword>
<keyword evidence="1" id="KW-0812">Transmembrane</keyword>
<accession>A0ABY8NC70</accession>
<protein>
    <submittedName>
        <fullName evidence="2">Uncharacterized protein</fullName>
    </submittedName>
</protein>
<feature type="transmembrane region" description="Helical" evidence="1">
    <location>
        <begin position="38"/>
        <end position="57"/>
    </location>
</feature>
<dbReference type="EMBL" id="CP118605">
    <property type="protein sequence ID" value="WGL16024.1"/>
    <property type="molecule type" value="Genomic_DNA"/>
</dbReference>
<evidence type="ECO:0000313" key="2">
    <source>
        <dbReference type="EMBL" id="WGL16024.1"/>
    </source>
</evidence>
<evidence type="ECO:0000256" key="1">
    <source>
        <dbReference type="SAM" id="Phobius"/>
    </source>
</evidence>
<name>A0ABY8NC70_9GAMM</name>